<dbReference type="InterPro" id="IPR043129">
    <property type="entry name" value="ATPase_NBD"/>
</dbReference>
<dbReference type="GO" id="GO:0072670">
    <property type="term" value="P:mitochondrial tRNA threonylcarbamoyladenosine modification"/>
    <property type="evidence" value="ECO:0007669"/>
    <property type="project" value="TreeGrafter"/>
</dbReference>
<dbReference type="PANTHER" id="PTHR11735">
    <property type="entry name" value="TRNA N6-ADENOSINE THREONYLCARBAMOYLTRANSFERASE"/>
    <property type="match status" value="1"/>
</dbReference>
<accession>A0A9P5QAU7</accession>
<dbReference type="Pfam" id="PF00814">
    <property type="entry name" value="TsaD"/>
    <property type="match status" value="1"/>
</dbReference>
<protein>
    <recommendedName>
        <fullName evidence="1">N(6)-L-threonylcarbamoyladenine synthase</fullName>
        <ecNumber evidence="1">2.3.1.234</ecNumber>
    </recommendedName>
</protein>
<dbReference type="AlphaFoldDB" id="A0A9P5QAU7"/>
<proteinExistence type="inferred from homology"/>
<feature type="domain" description="Gcp-like" evidence="9">
    <location>
        <begin position="45"/>
        <end position="357"/>
    </location>
</feature>
<comment type="subcellular location">
    <subcellularLocation>
        <location evidence="7">Mitochondrion</location>
    </subcellularLocation>
</comment>
<evidence type="ECO:0000256" key="6">
    <source>
        <dbReference type="ARBA" id="ARBA00048117"/>
    </source>
</evidence>
<comment type="subunit">
    <text evidence="7">Homodimer.</text>
</comment>
<keyword evidence="7" id="KW-0496">Mitochondrion</keyword>
<comment type="cofactor">
    <cofactor evidence="7">
        <name>a divalent metal cation</name>
        <dbReference type="ChEBI" id="CHEBI:60240"/>
    </cofactor>
    <text evidence="7">Binds 1 divalent metal cation per subunit.</text>
</comment>
<evidence type="ECO:0000256" key="1">
    <source>
        <dbReference type="ARBA" id="ARBA00012156"/>
    </source>
</evidence>
<name>A0A9P5QAU7_9AGAR</name>
<keyword evidence="5 7" id="KW-0012">Acyltransferase</keyword>
<gene>
    <name evidence="10" type="ORF">BDP27DRAFT_1311261</name>
</gene>
<evidence type="ECO:0000256" key="2">
    <source>
        <dbReference type="ARBA" id="ARBA00022679"/>
    </source>
</evidence>
<evidence type="ECO:0000256" key="8">
    <source>
        <dbReference type="SAM" id="Coils"/>
    </source>
</evidence>
<dbReference type="Gene3D" id="3.30.420.40">
    <property type="match status" value="2"/>
</dbReference>
<dbReference type="SUPFAM" id="SSF53067">
    <property type="entry name" value="Actin-like ATPase domain"/>
    <property type="match status" value="2"/>
</dbReference>
<dbReference type="GO" id="GO:0005739">
    <property type="term" value="C:mitochondrion"/>
    <property type="evidence" value="ECO:0007669"/>
    <property type="project" value="UniProtKB-SubCell"/>
</dbReference>
<keyword evidence="4 7" id="KW-0479">Metal-binding</keyword>
<keyword evidence="11" id="KW-1185">Reference proteome</keyword>
<dbReference type="PRINTS" id="PR00789">
    <property type="entry name" value="OSIALOPTASE"/>
</dbReference>
<dbReference type="GO" id="GO:0046872">
    <property type="term" value="F:metal ion binding"/>
    <property type="evidence" value="ECO:0007669"/>
    <property type="project" value="UniProtKB-KW"/>
</dbReference>
<dbReference type="PANTHER" id="PTHR11735:SF6">
    <property type="entry name" value="TRNA N6-ADENOSINE THREONYLCARBAMOYLTRANSFERASE, MITOCHONDRIAL"/>
    <property type="match status" value="1"/>
</dbReference>
<evidence type="ECO:0000256" key="4">
    <source>
        <dbReference type="ARBA" id="ARBA00022723"/>
    </source>
</evidence>
<evidence type="ECO:0000256" key="3">
    <source>
        <dbReference type="ARBA" id="ARBA00022694"/>
    </source>
</evidence>
<dbReference type="NCBIfam" id="TIGR00329">
    <property type="entry name" value="gcp_kae1"/>
    <property type="match status" value="1"/>
</dbReference>
<evidence type="ECO:0000259" key="9">
    <source>
        <dbReference type="Pfam" id="PF00814"/>
    </source>
</evidence>
<comment type="catalytic activity">
    <reaction evidence="6 7">
        <text>L-threonylcarbamoyladenylate + adenosine(37) in tRNA = N(6)-L-threonylcarbamoyladenosine(37) in tRNA + AMP + H(+)</text>
        <dbReference type="Rhea" id="RHEA:37059"/>
        <dbReference type="Rhea" id="RHEA-COMP:10162"/>
        <dbReference type="Rhea" id="RHEA-COMP:10163"/>
        <dbReference type="ChEBI" id="CHEBI:15378"/>
        <dbReference type="ChEBI" id="CHEBI:73682"/>
        <dbReference type="ChEBI" id="CHEBI:74411"/>
        <dbReference type="ChEBI" id="CHEBI:74418"/>
        <dbReference type="ChEBI" id="CHEBI:456215"/>
        <dbReference type="EC" id="2.3.1.234"/>
    </reaction>
</comment>
<sequence length="396" mass="43164">MLTFRLPSRLPSQLNSRIKRLFTVLAFESSADDTCVAVVTSDRRILSNVVIRQNDLVQKHGGINPAAAAHAHQANLPIAVRQALKEANLGISNIDGIAFTRGPGMGVCLAATLNAAKTLAAVHDKPLVGVHHMQAHTLTALLTTPTHNFTGEPNPAYPRFPYLTLLVSGGHTQIVLANSINSFRIMATTLDESIGRCIDKVSRLLQIEWAGLSPGAALEKFCLEPEDGLVPDAFLPFPVIMPRKFTFSFSGLHSYVDILLERSGGIEKLTRANRLAVARAFQQAAVEQLEEKLALALRECERQDIKVGHLVVSGGVASNMFLRERLKACLSTHATWPIQAVFPPIQFCTDNAAMVGWASMHRFLAGDHDDYTVNPRAKWSIEDLETEPQPATSGIS</sequence>
<dbReference type="EMBL" id="JADNRY010000003">
    <property type="protein sequence ID" value="KAF9077562.1"/>
    <property type="molecule type" value="Genomic_DNA"/>
</dbReference>
<dbReference type="InterPro" id="IPR022450">
    <property type="entry name" value="TsaD"/>
</dbReference>
<dbReference type="InterPro" id="IPR017861">
    <property type="entry name" value="KAE1/TsaD"/>
</dbReference>
<dbReference type="HAMAP" id="MF_01445">
    <property type="entry name" value="TsaD"/>
    <property type="match status" value="1"/>
</dbReference>
<comment type="function">
    <text evidence="7">Required for the formation of a threonylcarbamoyl group on adenosine at position 37 (t(6)A37) in mitochondrial tRNAs that read codons beginning with adenine. Probably involved in the transfer of the threonylcarbamoyl moiety of threonylcarbamoyl-AMP (TC-AMP) to the N6 group of A37. Involved in mitochondrial genome maintenance.</text>
</comment>
<keyword evidence="8" id="KW-0175">Coiled coil</keyword>
<evidence type="ECO:0000256" key="7">
    <source>
        <dbReference type="HAMAP-Rule" id="MF_03179"/>
    </source>
</evidence>
<comment type="caution">
    <text evidence="10">The sequence shown here is derived from an EMBL/GenBank/DDBJ whole genome shotgun (WGS) entry which is preliminary data.</text>
</comment>
<dbReference type="EC" id="2.3.1.234" evidence="1"/>
<evidence type="ECO:0000256" key="5">
    <source>
        <dbReference type="ARBA" id="ARBA00023315"/>
    </source>
</evidence>
<keyword evidence="2 7" id="KW-0808">Transferase</keyword>
<evidence type="ECO:0000313" key="10">
    <source>
        <dbReference type="EMBL" id="KAF9077562.1"/>
    </source>
</evidence>
<keyword evidence="3 7" id="KW-0819">tRNA processing</keyword>
<evidence type="ECO:0000313" key="11">
    <source>
        <dbReference type="Proteomes" id="UP000772434"/>
    </source>
</evidence>
<dbReference type="CDD" id="cd24134">
    <property type="entry name" value="ASKHA_NBD_OSGEPL1_QRI7_euk"/>
    <property type="match status" value="1"/>
</dbReference>
<dbReference type="GO" id="GO:0061711">
    <property type="term" value="F:tRNA N(6)-L-threonylcarbamoyladenine synthase activity"/>
    <property type="evidence" value="ECO:0007669"/>
    <property type="project" value="UniProtKB-EC"/>
</dbReference>
<dbReference type="Proteomes" id="UP000772434">
    <property type="component" value="Unassembled WGS sequence"/>
</dbReference>
<feature type="coiled-coil region" evidence="8">
    <location>
        <begin position="272"/>
        <end position="306"/>
    </location>
</feature>
<dbReference type="InterPro" id="IPR000905">
    <property type="entry name" value="Gcp-like_dom"/>
</dbReference>
<organism evidence="10 11">
    <name type="scientific">Rhodocollybia butyracea</name>
    <dbReference type="NCBI Taxonomy" id="206335"/>
    <lineage>
        <taxon>Eukaryota</taxon>
        <taxon>Fungi</taxon>
        <taxon>Dikarya</taxon>
        <taxon>Basidiomycota</taxon>
        <taxon>Agaricomycotina</taxon>
        <taxon>Agaricomycetes</taxon>
        <taxon>Agaricomycetidae</taxon>
        <taxon>Agaricales</taxon>
        <taxon>Marasmiineae</taxon>
        <taxon>Omphalotaceae</taxon>
        <taxon>Rhodocollybia</taxon>
    </lineage>
</organism>
<comment type="similarity">
    <text evidence="7">Belongs to the KAE1 / TsaD family.</text>
</comment>
<reference evidence="10" key="1">
    <citation type="submission" date="2020-11" db="EMBL/GenBank/DDBJ databases">
        <authorList>
            <consortium name="DOE Joint Genome Institute"/>
            <person name="Ahrendt S."/>
            <person name="Riley R."/>
            <person name="Andreopoulos W."/>
            <person name="Labutti K."/>
            <person name="Pangilinan J."/>
            <person name="Ruiz-Duenas F.J."/>
            <person name="Barrasa J.M."/>
            <person name="Sanchez-Garcia M."/>
            <person name="Camarero S."/>
            <person name="Miyauchi S."/>
            <person name="Serrano A."/>
            <person name="Linde D."/>
            <person name="Babiker R."/>
            <person name="Drula E."/>
            <person name="Ayuso-Fernandez I."/>
            <person name="Pacheco R."/>
            <person name="Padilla G."/>
            <person name="Ferreira P."/>
            <person name="Barriuso J."/>
            <person name="Kellner H."/>
            <person name="Castanera R."/>
            <person name="Alfaro M."/>
            <person name="Ramirez L."/>
            <person name="Pisabarro A.G."/>
            <person name="Kuo A."/>
            <person name="Tritt A."/>
            <person name="Lipzen A."/>
            <person name="He G."/>
            <person name="Yan M."/>
            <person name="Ng V."/>
            <person name="Cullen D."/>
            <person name="Martin F."/>
            <person name="Rosso M.-N."/>
            <person name="Henrissat B."/>
            <person name="Hibbett D."/>
            <person name="Martinez A.T."/>
            <person name="Grigoriev I.V."/>
        </authorList>
    </citation>
    <scope>NUCLEOTIDE SEQUENCE</scope>
    <source>
        <strain evidence="10">AH 40177</strain>
    </source>
</reference>
<dbReference type="OrthoDB" id="10259622at2759"/>